<evidence type="ECO:0000259" key="7">
    <source>
        <dbReference type="PROSITE" id="PS50888"/>
    </source>
</evidence>
<evidence type="ECO:0000313" key="10">
    <source>
        <dbReference type="Proteomes" id="UP000472270"/>
    </source>
</evidence>
<gene>
    <name evidence="9" type="primary">LOC107722746</name>
</gene>
<dbReference type="InterPro" id="IPR011598">
    <property type="entry name" value="bHLH_dom"/>
</dbReference>
<dbReference type="InterPro" id="IPR050370">
    <property type="entry name" value="HES_HEY"/>
</dbReference>
<dbReference type="GO" id="GO:0005634">
    <property type="term" value="C:nucleus"/>
    <property type="evidence" value="ECO:0007669"/>
    <property type="project" value="UniProtKB-SubCell"/>
</dbReference>
<dbReference type="AlphaFoldDB" id="A0A673JCC4"/>
<feature type="compositionally biased region" description="Polar residues" evidence="6">
    <location>
        <begin position="187"/>
        <end position="219"/>
    </location>
</feature>
<keyword evidence="10" id="KW-1185">Reference proteome</keyword>
<dbReference type="PROSITE" id="PS51054">
    <property type="entry name" value="ORANGE"/>
    <property type="match status" value="1"/>
</dbReference>
<dbReference type="InterPro" id="IPR036638">
    <property type="entry name" value="HLH_DNA-bd_sf"/>
</dbReference>
<evidence type="ECO:0000256" key="5">
    <source>
        <dbReference type="ARBA" id="ARBA00023242"/>
    </source>
</evidence>
<dbReference type="PROSITE" id="PS50888">
    <property type="entry name" value="BHLH"/>
    <property type="match status" value="1"/>
</dbReference>
<evidence type="ECO:0000256" key="2">
    <source>
        <dbReference type="ARBA" id="ARBA00022491"/>
    </source>
</evidence>
<evidence type="ECO:0000256" key="4">
    <source>
        <dbReference type="ARBA" id="ARBA00023163"/>
    </source>
</evidence>
<feature type="domain" description="BHLH" evidence="7">
    <location>
        <begin position="19"/>
        <end position="76"/>
    </location>
</feature>
<dbReference type="PANTHER" id="PTHR10985">
    <property type="entry name" value="BASIC HELIX-LOOP-HELIX TRANSCRIPTION FACTOR, HES-RELATED"/>
    <property type="match status" value="1"/>
</dbReference>
<keyword evidence="2" id="KW-0678">Repressor</keyword>
<dbReference type="GO" id="GO:0003677">
    <property type="term" value="F:DNA binding"/>
    <property type="evidence" value="ECO:0007669"/>
    <property type="project" value="InterPro"/>
</dbReference>
<evidence type="ECO:0000256" key="3">
    <source>
        <dbReference type="ARBA" id="ARBA00023015"/>
    </source>
</evidence>
<dbReference type="Proteomes" id="UP000472270">
    <property type="component" value="Unassembled WGS sequence"/>
</dbReference>
<keyword evidence="4" id="KW-0804">Transcription</keyword>
<sequence>MEWAWLVTKRLKTETIKMDRKLLKPQVERRRRERMNRSLENLRTLLLQGPEHNSPTQRRIEKAEILEYTVLFLQNSVAQAKKAKDVEGGEKHQFMDGFSSCLQKAACFLSDEGKARGLEGSVTATLCQRLTRPCVSTTIRLPVRIQNLSRKQLPDSNAQHLLLQNSVCKQGLPSACRSVVPHPNRTAFRSTDSNTLHSTARPTSQHQTPVSQTVWRPWP</sequence>
<organism evidence="9 10">
    <name type="scientific">Sinocyclocheilus rhinocerous</name>
    <dbReference type="NCBI Taxonomy" id="307959"/>
    <lineage>
        <taxon>Eukaryota</taxon>
        <taxon>Metazoa</taxon>
        <taxon>Chordata</taxon>
        <taxon>Craniata</taxon>
        <taxon>Vertebrata</taxon>
        <taxon>Euteleostomi</taxon>
        <taxon>Actinopterygii</taxon>
        <taxon>Neopterygii</taxon>
        <taxon>Teleostei</taxon>
        <taxon>Ostariophysi</taxon>
        <taxon>Cypriniformes</taxon>
        <taxon>Cyprinidae</taxon>
        <taxon>Cyprininae</taxon>
        <taxon>Sinocyclocheilus</taxon>
    </lineage>
</organism>
<evidence type="ECO:0000259" key="8">
    <source>
        <dbReference type="PROSITE" id="PS51054"/>
    </source>
</evidence>
<dbReference type="InterPro" id="IPR003650">
    <property type="entry name" value="Orange_dom"/>
</dbReference>
<dbReference type="GO" id="GO:0006355">
    <property type="term" value="P:regulation of DNA-templated transcription"/>
    <property type="evidence" value="ECO:0007669"/>
    <property type="project" value="InterPro"/>
</dbReference>
<reference evidence="9" key="1">
    <citation type="submission" date="2025-08" db="UniProtKB">
        <authorList>
            <consortium name="Ensembl"/>
        </authorList>
    </citation>
    <scope>IDENTIFICATION</scope>
</reference>
<dbReference type="Pfam" id="PF00010">
    <property type="entry name" value="HLH"/>
    <property type="match status" value="1"/>
</dbReference>
<keyword evidence="5" id="KW-0539">Nucleus</keyword>
<protein>
    <submittedName>
        <fullName evidence="9">Transcription factor HES-7.1-A-like</fullName>
    </submittedName>
</protein>
<reference evidence="9" key="2">
    <citation type="submission" date="2025-09" db="UniProtKB">
        <authorList>
            <consortium name="Ensembl"/>
        </authorList>
    </citation>
    <scope>IDENTIFICATION</scope>
</reference>
<feature type="region of interest" description="Disordered" evidence="6">
    <location>
        <begin position="181"/>
        <end position="219"/>
    </location>
</feature>
<dbReference type="SUPFAM" id="SSF47459">
    <property type="entry name" value="HLH, helix-loop-helix DNA-binding domain"/>
    <property type="match status" value="1"/>
</dbReference>
<evidence type="ECO:0000313" key="9">
    <source>
        <dbReference type="Ensembl" id="ENSSRHP00000049334.1"/>
    </source>
</evidence>
<dbReference type="GO" id="GO:0046983">
    <property type="term" value="F:protein dimerization activity"/>
    <property type="evidence" value="ECO:0007669"/>
    <property type="project" value="InterPro"/>
</dbReference>
<proteinExistence type="predicted"/>
<dbReference type="Gene3D" id="4.10.280.10">
    <property type="entry name" value="Helix-loop-helix DNA-binding domain"/>
    <property type="match status" value="1"/>
</dbReference>
<dbReference type="Ensembl" id="ENSSRHT00000050734.1">
    <property type="protein sequence ID" value="ENSSRHP00000049334.1"/>
    <property type="gene ID" value="ENSSRHG00000024841.1"/>
</dbReference>
<dbReference type="SMART" id="SM00353">
    <property type="entry name" value="HLH"/>
    <property type="match status" value="1"/>
</dbReference>
<name>A0A673JCC4_9TELE</name>
<evidence type="ECO:0000256" key="6">
    <source>
        <dbReference type="SAM" id="MobiDB-lite"/>
    </source>
</evidence>
<keyword evidence="3" id="KW-0805">Transcription regulation</keyword>
<evidence type="ECO:0000256" key="1">
    <source>
        <dbReference type="ARBA" id="ARBA00004123"/>
    </source>
</evidence>
<comment type="subcellular location">
    <subcellularLocation>
        <location evidence="1">Nucleus</location>
    </subcellularLocation>
</comment>
<accession>A0A673JCC4</accession>
<feature type="domain" description="Orange" evidence="8">
    <location>
        <begin position="94"/>
        <end position="130"/>
    </location>
</feature>